<protein>
    <submittedName>
        <fullName evidence="1">Uncharacterized protein</fullName>
    </submittedName>
</protein>
<proteinExistence type="predicted"/>
<name>A0AAW5EUG8_NOVHA</name>
<evidence type="ECO:0000313" key="1">
    <source>
        <dbReference type="EMBL" id="MCJ8354950.1"/>
    </source>
</evidence>
<sequence length="145" mass="15670">MDMATSNSTVTVLCRMPSGLVLDLYDDALLAARAGDARRGQGAMAPPVPRASVRLAGARRDPRYHPRDNRLLGMAGRTEVPADFWSAWCAQNPDFAPLRHGLIAAERTADRATSWLREHGGTRTGLEPLDPDALPVVGVTRRDAA</sequence>
<gene>
    <name evidence="1" type="ORF">K1W68_13280</name>
</gene>
<dbReference type="Proteomes" id="UP001202887">
    <property type="component" value="Unassembled WGS sequence"/>
</dbReference>
<reference evidence="1" key="2">
    <citation type="submission" date="2022-03" db="EMBL/GenBank/DDBJ databases">
        <authorList>
            <person name="Ryngajllo M."/>
            <person name="Jacek P."/>
            <person name="Kubiak K."/>
        </authorList>
    </citation>
    <scope>NUCLEOTIDE SEQUENCE</scope>
    <source>
        <strain evidence="1">SI1</strain>
    </source>
</reference>
<reference evidence="1" key="1">
    <citation type="journal article" date="2021" name="Polymers (Basel)">
        <title>Highly Stretchable Bacterial Cellulose Produced by Komagataeibacter hansenii SI1.</title>
        <authorList>
            <person name="Cielecka I."/>
            <person name="Ryngajllo M."/>
            <person name="Maniukiewicz W."/>
            <person name="Bielecki S."/>
        </authorList>
    </citation>
    <scope>NUCLEOTIDE SEQUENCE</scope>
    <source>
        <strain evidence="1">SI1</strain>
    </source>
</reference>
<dbReference type="RefSeq" id="WP_062809499.1">
    <property type="nucleotide sequence ID" value="NZ_CP062147.1"/>
</dbReference>
<dbReference type="GeneID" id="61366394"/>
<evidence type="ECO:0000313" key="2">
    <source>
        <dbReference type="Proteomes" id="UP001202887"/>
    </source>
</evidence>
<accession>A0AAW5EUG8</accession>
<comment type="caution">
    <text evidence="1">The sequence shown here is derived from an EMBL/GenBank/DDBJ whole genome shotgun (WGS) entry which is preliminary data.</text>
</comment>
<dbReference type="EMBL" id="JAIBCX010000044">
    <property type="protein sequence ID" value="MCJ8354950.1"/>
    <property type="molecule type" value="Genomic_DNA"/>
</dbReference>
<dbReference type="AlphaFoldDB" id="A0AAW5EUG8"/>
<organism evidence="1 2">
    <name type="scientific">Novacetimonas hansenii</name>
    <name type="common">Komagataeibacter hansenii</name>
    <dbReference type="NCBI Taxonomy" id="436"/>
    <lineage>
        <taxon>Bacteria</taxon>
        <taxon>Pseudomonadati</taxon>
        <taxon>Pseudomonadota</taxon>
        <taxon>Alphaproteobacteria</taxon>
        <taxon>Acetobacterales</taxon>
        <taxon>Acetobacteraceae</taxon>
        <taxon>Novacetimonas</taxon>
    </lineage>
</organism>